<evidence type="ECO:0000256" key="1">
    <source>
        <dbReference type="SAM" id="MobiDB-lite"/>
    </source>
</evidence>
<proteinExistence type="predicted"/>
<keyword evidence="3" id="KW-1185">Reference proteome</keyword>
<name>A0ABX5KFK2_9BURK</name>
<protein>
    <submittedName>
        <fullName evidence="2">Uncharacterized protein</fullName>
    </submittedName>
</protein>
<evidence type="ECO:0000313" key="2">
    <source>
        <dbReference type="EMBL" id="PVX77162.1"/>
    </source>
</evidence>
<dbReference type="EMBL" id="QEOB01000015">
    <property type="protein sequence ID" value="PVX77162.1"/>
    <property type="molecule type" value="Genomic_DNA"/>
</dbReference>
<comment type="caution">
    <text evidence="2">The sequence shown here is derived from an EMBL/GenBank/DDBJ whole genome shotgun (WGS) entry which is preliminary data.</text>
</comment>
<gene>
    <name evidence="2" type="ORF">C7402_115221</name>
</gene>
<dbReference type="Proteomes" id="UP000245712">
    <property type="component" value="Unassembled WGS sequence"/>
</dbReference>
<organism evidence="2 3">
    <name type="scientific">Paraburkholderia unamae</name>
    <dbReference type="NCBI Taxonomy" id="219649"/>
    <lineage>
        <taxon>Bacteria</taxon>
        <taxon>Pseudomonadati</taxon>
        <taxon>Pseudomonadota</taxon>
        <taxon>Betaproteobacteria</taxon>
        <taxon>Burkholderiales</taxon>
        <taxon>Burkholderiaceae</taxon>
        <taxon>Paraburkholderia</taxon>
    </lineage>
</organism>
<reference evidence="2 3" key="1">
    <citation type="submission" date="2018-05" db="EMBL/GenBank/DDBJ databases">
        <title>Genomic Encyclopedia of Type Strains, Phase IV (KMG-V): Genome sequencing to study the core and pangenomes of soil and plant-associated prokaryotes.</title>
        <authorList>
            <person name="Whitman W."/>
        </authorList>
    </citation>
    <scope>NUCLEOTIDE SEQUENCE [LARGE SCALE GENOMIC DNA]</scope>
    <source>
        <strain evidence="2 3">SCZa-39</strain>
    </source>
</reference>
<sequence length="647" mass="66209">MGLLDGSSPDISSGLMNMYADPGKASLMGFFNGLLQSSGPSRIPVNMGQAFAGGMQGANQGFGNSLGMQRQLLQMKAIQGLLGGSPGAPQTGPQGAPVTGSANVGALSGPTAGMGPYAGYGGAPQGPSDAGAPAPSAPSIFGRTPQQLWQQGMMMNLAGIPGGADMMKMAAQYDPTLQAQMPTDITKMGTQGGMSAGEIQAANRAGVGKANYIAPVNARPGAILRDPLTMQPMAFNPNIPAGGTPVFDASGNVVGINQIPGAANVTGAMAAAKAGGEGSMIPYSGFDLQGNPLPVTNRTAAATQVGAAPTLSGIFAQQESNGGKTAPDNPYQIQQGTFNQYAQPSESWSNPGDRSAVAQRVLAGYSQKYGGDLGRIATAYFSGEGNVAPAGSPTPFIKNTADSNGKTVASYVGDIMGRAGGSSFGGGAPQQGNGQIYAAQPMGANTFAQGQVQQMQQRWNTLRDQNASAQTVISQLQNISQLAPNAITGAEADKRAYANGLLSLVGVPGAQDAKTATDLLDKYSNQIIAKLGQGGLGTDAARSIVSAGNPNAHMTVPAIQEAVRNLIGQYQMTQAKANVLQQYANSNNPAGYTKAETTFDQNADPRIWEYQSIQDPAARQKFAAGVLKQDPKFGQKIQALEQIGALQ</sequence>
<feature type="compositionally biased region" description="Low complexity" evidence="1">
    <location>
        <begin position="125"/>
        <end position="137"/>
    </location>
</feature>
<feature type="region of interest" description="Disordered" evidence="1">
    <location>
        <begin position="83"/>
        <end position="104"/>
    </location>
</feature>
<feature type="region of interest" description="Disordered" evidence="1">
    <location>
        <begin position="118"/>
        <end position="137"/>
    </location>
</feature>
<feature type="compositionally biased region" description="Low complexity" evidence="1">
    <location>
        <begin position="87"/>
        <end position="97"/>
    </location>
</feature>
<accession>A0ABX5KFK2</accession>
<evidence type="ECO:0000313" key="3">
    <source>
        <dbReference type="Proteomes" id="UP000245712"/>
    </source>
</evidence>